<dbReference type="Proteomes" id="UP000222056">
    <property type="component" value="Unassembled WGS sequence"/>
</dbReference>
<organism evidence="9 10">
    <name type="scientific">Thermoleophilum album</name>
    <dbReference type="NCBI Taxonomy" id="29539"/>
    <lineage>
        <taxon>Bacteria</taxon>
        <taxon>Bacillati</taxon>
        <taxon>Actinomycetota</taxon>
        <taxon>Thermoleophilia</taxon>
        <taxon>Thermoleophilales</taxon>
        <taxon>Thermoleophilaceae</taxon>
        <taxon>Thermoleophilum</taxon>
    </lineage>
</organism>
<dbReference type="InterPro" id="IPR003918">
    <property type="entry name" value="NADH_UbQ_OxRdtase"/>
</dbReference>
<dbReference type="PANTHER" id="PTHR43507:SF1">
    <property type="entry name" value="NADH-UBIQUINONE OXIDOREDUCTASE CHAIN 4"/>
    <property type="match status" value="1"/>
</dbReference>
<feature type="transmembrane region" description="Helical" evidence="7">
    <location>
        <begin position="333"/>
        <end position="354"/>
    </location>
</feature>
<feature type="transmembrane region" description="Helical" evidence="7">
    <location>
        <begin position="450"/>
        <end position="467"/>
    </location>
</feature>
<feature type="transmembrane region" description="Helical" evidence="7">
    <location>
        <begin position="29"/>
        <end position="47"/>
    </location>
</feature>
<dbReference type="OrthoDB" id="9768329at2"/>
<accession>A0A1H6FLE3</accession>
<dbReference type="PRINTS" id="PR01437">
    <property type="entry name" value="NUOXDRDTASE4"/>
</dbReference>
<feature type="transmembrane region" description="Helical" evidence="7">
    <location>
        <begin position="276"/>
        <end position="295"/>
    </location>
</feature>
<feature type="transmembrane region" description="Helical" evidence="7">
    <location>
        <begin position="6"/>
        <end position="22"/>
    </location>
</feature>
<dbReference type="AlphaFoldDB" id="A0A1H6FLE3"/>
<feature type="transmembrane region" description="Helical" evidence="7">
    <location>
        <begin position="407"/>
        <end position="429"/>
    </location>
</feature>
<dbReference type="GO" id="GO:0042773">
    <property type="term" value="P:ATP synthesis coupled electron transport"/>
    <property type="evidence" value="ECO:0007669"/>
    <property type="project" value="InterPro"/>
</dbReference>
<evidence type="ECO:0000259" key="8">
    <source>
        <dbReference type="Pfam" id="PF00361"/>
    </source>
</evidence>
<keyword evidence="5 7" id="KW-0472">Membrane</keyword>
<dbReference type="InterPro" id="IPR010227">
    <property type="entry name" value="NADH_Q_OxRdtase_chainM/4"/>
</dbReference>
<gene>
    <name evidence="9" type="ORF">SAMN02745716_0479</name>
</gene>
<evidence type="ECO:0000313" key="10">
    <source>
        <dbReference type="Proteomes" id="UP000222056"/>
    </source>
</evidence>
<sequence length="495" mass="51604">MHLPLWITIALPAAAGLVAALIGGRLGRAVAVLGSLAVAVIALDYFFSYPFGSGSLKHVVDEPWIPQLGVRFRLGLDGLSLALFAMTAVAWLPATVWSVLHRPERERQYLFLLGLGEAAVLGAFAAQDLALFVVFFDLMLLPFYLLIGSWGTGQRVRATTLFVVYTLVGSLLMLAAAIALAVLATPAGSAVSFSLADLANRPLDADTQKWVFALFALAFLIKAPAFPLHAWAPAAYRAAPWPVAALLSAVLSKVGVYGFLRLALPLLPQGVETFQVAIVVVAVASILYGSVMALIQDNVRLVAVYSSIAQLGFITLGIFSLDPKGAQGAVFQMVNHGLVSVPLFLILAAVAARAGGSESLRELGGLAVRAPVLATVFLLVALSNLAMPGTPNFVGELFVLFGALDGVAVAGFVASVGVALAAAYTLRLFQRTMHNPPGQAVTARELGRGELAALVPIVAAIVALGVYPQALLGRAKAASAAPVAQVVGASERSTR</sequence>
<dbReference type="RefSeq" id="WP_093115881.1">
    <property type="nucleotide sequence ID" value="NZ_FNWJ01000001.1"/>
</dbReference>
<evidence type="ECO:0000313" key="9">
    <source>
        <dbReference type="EMBL" id="SEH10614.1"/>
    </source>
</evidence>
<evidence type="ECO:0000256" key="3">
    <source>
        <dbReference type="ARBA" id="ARBA00022692"/>
    </source>
</evidence>
<reference evidence="10" key="1">
    <citation type="submission" date="2016-10" db="EMBL/GenBank/DDBJ databases">
        <authorList>
            <person name="Varghese N."/>
            <person name="Submissions S."/>
        </authorList>
    </citation>
    <scope>NUCLEOTIDE SEQUENCE [LARGE SCALE GENOMIC DNA]</scope>
    <source>
        <strain evidence="10">ATCC 35263</strain>
    </source>
</reference>
<feature type="transmembrane region" description="Helical" evidence="7">
    <location>
        <begin position="366"/>
        <end position="387"/>
    </location>
</feature>
<comment type="similarity">
    <text evidence="2">Belongs to the complex I subunit 4 family.</text>
</comment>
<name>A0A1H6FLE3_THEAL</name>
<dbReference type="GO" id="GO:0003954">
    <property type="term" value="F:NADH dehydrogenase activity"/>
    <property type="evidence" value="ECO:0007669"/>
    <property type="project" value="TreeGrafter"/>
</dbReference>
<evidence type="ECO:0000256" key="7">
    <source>
        <dbReference type="SAM" id="Phobius"/>
    </source>
</evidence>
<evidence type="ECO:0000256" key="6">
    <source>
        <dbReference type="RuleBase" id="RU000320"/>
    </source>
</evidence>
<feature type="transmembrane region" description="Helical" evidence="7">
    <location>
        <begin position="302"/>
        <end position="321"/>
    </location>
</feature>
<evidence type="ECO:0000256" key="4">
    <source>
        <dbReference type="ARBA" id="ARBA00022989"/>
    </source>
</evidence>
<dbReference type="InterPro" id="IPR001750">
    <property type="entry name" value="ND/Mrp_TM"/>
</dbReference>
<feature type="transmembrane region" description="Helical" evidence="7">
    <location>
        <begin position="210"/>
        <end position="231"/>
    </location>
</feature>
<keyword evidence="3 6" id="KW-0812">Transmembrane</keyword>
<dbReference type="GO" id="GO:0048039">
    <property type="term" value="F:ubiquinone binding"/>
    <property type="evidence" value="ECO:0007669"/>
    <property type="project" value="TreeGrafter"/>
</dbReference>
<comment type="subcellular location">
    <subcellularLocation>
        <location evidence="1">Endomembrane system</location>
        <topology evidence="1">Multi-pass membrane protein</topology>
    </subcellularLocation>
    <subcellularLocation>
        <location evidence="6">Membrane</location>
        <topology evidence="6">Multi-pass membrane protein</topology>
    </subcellularLocation>
</comment>
<dbReference type="GO" id="GO:0008137">
    <property type="term" value="F:NADH dehydrogenase (ubiquinone) activity"/>
    <property type="evidence" value="ECO:0007669"/>
    <property type="project" value="InterPro"/>
</dbReference>
<feature type="transmembrane region" description="Helical" evidence="7">
    <location>
        <begin position="162"/>
        <end position="184"/>
    </location>
</feature>
<dbReference type="GO" id="GO:0016020">
    <property type="term" value="C:membrane"/>
    <property type="evidence" value="ECO:0007669"/>
    <property type="project" value="UniProtKB-SubCell"/>
</dbReference>
<feature type="transmembrane region" description="Helical" evidence="7">
    <location>
        <begin position="109"/>
        <end position="126"/>
    </location>
</feature>
<feature type="domain" description="NADH:quinone oxidoreductase/Mrp antiporter transmembrane" evidence="8">
    <location>
        <begin position="126"/>
        <end position="417"/>
    </location>
</feature>
<evidence type="ECO:0000256" key="5">
    <source>
        <dbReference type="ARBA" id="ARBA00023136"/>
    </source>
</evidence>
<evidence type="ECO:0000256" key="2">
    <source>
        <dbReference type="ARBA" id="ARBA00009025"/>
    </source>
</evidence>
<dbReference type="GO" id="GO:0015990">
    <property type="term" value="P:electron transport coupled proton transport"/>
    <property type="evidence" value="ECO:0007669"/>
    <property type="project" value="TreeGrafter"/>
</dbReference>
<keyword evidence="4 7" id="KW-1133">Transmembrane helix</keyword>
<protein>
    <submittedName>
        <fullName evidence="9">NADH-quinone oxidoreductase subunit M</fullName>
    </submittedName>
</protein>
<dbReference type="NCBIfam" id="TIGR01972">
    <property type="entry name" value="NDH_I_M"/>
    <property type="match status" value="1"/>
</dbReference>
<dbReference type="STRING" id="29539.SAMN02745716_0479"/>
<dbReference type="Pfam" id="PF00361">
    <property type="entry name" value="Proton_antipo_M"/>
    <property type="match status" value="1"/>
</dbReference>
<feature type="transmembrane region" description="Helical" evidence="7">
    <location>
        <begin position="243"/>
        <end position="264"/>
    </location>
</feature>
<keyword evidence="10" id="KW-1185">Reference proteome</keyword>
<feature type="transmembrane region" description="Helical" evidence="7">
    <location>
        <begin position="78"/>
        <end position="97"/>
    </location>
</feature>
<dbReference type="GO" id="GO:0012505">
    <property type="term" value="C:endomembrane system"/>
    <property type="evidence" value="ECO:0007669"/>
    <property type="project" value="UniProtKB-SubCell"/>
</dbReference>
<dbReference type="EMBL" id="FNWJ01000001">
    <property type="protein sequence ID" value="SEH10614.1"/>
    <property type="molecule type" value="Genomic_DNA"/>
</dbReference>
<proteinExistence type="inferred from homology"/>
<dbReference type="PANTHER" id="PTHR43507">
    <property type="entry name" value="NADH-UBIQUINONE OXIDOREDUCTASE CHAIN 4"/>
    <property type="match status" value="1"/>
</dbReference>
<feature type="transmembrane region" description="Helical" evidence="7">
    <location>
        <begin position="132"/>
        <end position="150"/>
    </location>
</feature>
<evidence type="ECO:0000256" key="1">
    <source>
        <dbReference type="ARBA" id="ARBA00004127"/>
    </source>
</evidence>